<dbReference type="Pfam" id="PF08448">
    <property type="entry name" value="PAS_4"/>
    <property type="match status" value="2"/>
</dbReference>
<keyword evidence="7 11" id="KW-0418">Kinase</keyword>
<dbReference type="CDD" id="cd00130">
    <property type="entry name" value="PAS"/>
    <property type="match status" value="1"/>
</dbReference>
<feature type="domain" description="PAS" evidence="10">
    <location>
        <begin position="53"/>
        <end position="123"/>
    </location>
</feature>
<accession>A0AAU7XAM1</accession>
<dbReference type="GO" id="GO:0004673">
    <property type="term" value="F:protein histidine kinase activity"/>
    <property type="evidence" value="ECO:0007669"/>
    <property type="project" value="UniProtKB-EC"/>
</dbReference>
<dbReference type="KEGG" id="mflg:ABS361_18910"/>
<organism evidence="11">
    <name type="scientific">Methyloraptor flagellatus</name>
    <dbReference type="NCBI Taxonomy" id="3162530"/>
    <lineage>
        <taxon>Bacteria</taxon>
        <taxon>Pseudomonadati</taxon>
        <taxon>Pseudomonadota</taxon>
        <taxon>Alphaproteobacteria</taxon>
        <taxon>Hyphomicrobiales</taxon>
        <taxon>Ancalomicrobiaceae</taxon>
        <taxon>Methyloraptor</taxon>
    </lineage>
</organism>
<dbReference type="AlphaFoldDB" id="A0AAU7XAM1"/>
<evidence type="ECO:0000256" key="1">
    <source>
        <dbReference type="ARBA" id="ARBA00000085"/>
    </source>
</evidence>
<dbReference type="InterPro" id="IPR011102">
    <property type="entry name" value="Sig_transdc_His_kinase_HWE"/>
</dbReference>
<keyword evidence="4" id="KW-0597">Phosphoprotein</keyword>
<evidence type="ECO:0000256" key="6">
    <source>
        <dbReference type="ARBA" id="ARBA00022741"/>
    </source>
</evidence>
<keyword evidence="9" id="KW-0175">Coiled coil</keyword>
<evidence type="ECO:0000256" key="4">
    <source>
        <dbReference type="ARBA" id="ARBA00022553"/>
    </source>
</evidence>
<feature type="coiled-coil region" evidence="9">
    <location>
        <begin position="5"/>
        <end position="32"/>
    </location>
</feature>
<dbReference type="Pfam" id="PF07536">
    <property type="entry name" value="HWE_HK"/>
    <property type="match status" value="1"/>
</dbReference>
<dbReference type="InterPro" id="IPR013656">
    <property type="entry name" value="PAS_4"/>
</dbReference>
<dbReference type="EMBL" id="CP158568">
    <property type="protein sequence ID" value="XBY44093.1"/>
    <property type="molecule type" value="Genomic_DNA"/>
</dbReference>
<protein>
    <recommendedName>
        <fullName evidence="3">Blue-light-activated histidine kinase</fullName>
        <ecNumber evidence="2">2.7.13.3</ecNumber>
    </recommendedName>
</protein>
<keyword evidence="8" id="KW-0067">ATP-binding</keyword>
<dbReference type="InterPro" id="IPR036890">
    <property type="entry name" value="HATPase_C_sf"/>
</dbReference>
<dbReference type="SMART" id="SM00091">
    <property type="entry name" value="PAS"/>
    <property type="match status" value="2"/>
</dbReference>
<name>A0AAU7XAM1_9HYPH</name>
<dbReference type="Gene3D" id="3.30.565.10">
    <property type="entry name" value="Histidine kinase-like ATPase, C-terminal domain"/>
    <property type="match status" value="1"/>
</dbReference>
<dbReference type="InterPro" id="IPR035965">
    <property type="entry name" value="PAS-like_dom_sf"/>
</dbReference>
<sequence length="498" mass="52908">MSAAQDEVQTLIADLRRRLDEAEETLRAIRDGEVDALVIRGGVEDEVFAIGDDAESFRKFIEAMDPGAAAVDGSGRVLYANAAMIELIGLPLGSVQGRLFADLFATEPADAIRALLDQASDARASAEIVFRVGTGEMGVGERIHLVAATPVRLGTITGRAVTLTDMTERIRAERAEQAEQVSNAIIASANEAVVVCDPAGVVTHANAAAAAAFDRGLVGQSFDAALPLVLAEGCGFPRVEDLVAVAAAGTSVQGVEAAIRVGERPKDVLISAAPLRVALGQMVGCVLTLVDISQRRAAEKQQLLLLRELDHRVKNTLALVLSISNRTLSVEDTLEGFQQAFTARIQALAATHTLLAHKGWSDLQLSDIIMAEIAPYTDDEADRIELGGIDVSLTPRTAIAMGLIIHELTTNAVKYGALSTETGRISVRSMGRSRDRDSLMIEWLETGGPYVERPVRSGFGRTVISRSLSYSPNGGADLQFPPSGVRCVIDIPGEEIVV</sequence>
<dbReference type="Gene3D" id="3.30.450.20">
    <property type="entry name" value="PAS domain"/>
    <property type="match status" value="2"/>
</dbReference>
<dbReference type="PANTHER" id="PTHR41523:SF8">
    <property type="entry name" value="ETHYLENE RESPONSE SENSOR PROTEIN"/>
    <property type="match status" value="1"/>
</dbReference>
<proteinExistence type="predicted"/>
<evidence type="ECO:0000256" key="3">
    <source>
        <dbReference type="ARBA" id="ARBA00021740"/>
    </source>
</evidence>
<evidence type="ECO:0000313" key="11">
    <source>
        <dbReference type="EMBL" id="XBY44093.1"/>
    </source>
</evidence>
<evidence type="ECO:0000256" key="7">
    <source>
        <dbReference type="ARBA" id="ARBA00022777"/>
    </source>
</evidence>
<dbReference type="SMART" id="SM00911">
    <property type="entry name" value="HWE_HK"/>
    <property type="match status" value="1"/>
</dbReference>
<dbReference type="InterPro" id="IPR000014">
    <property type="entry name" value="PAS"/>
</dbReference>
<evidence type="ECO:0000259" key="10">
    <source>
        <dbReference type="PROSITE" id="PS50112"/>
    </source>
</evidence>
<dbReference type="PROSITE" id="PS50112">
    <property type="entry name" value="PAS"/>
    <property type="match status" value="1"/>
</dbReference>
<evidence type="ECO:0000256" key="9">
    <source>
        <dbReference type="SAM" id="Coils"/>
    </source>
</evidence>
<dbReference type="EC" id="2.7.13.3" evidence="2"/>
<gene>
    <name evidence="11" type="ORF">ABS361_18910</name>
</gene>
<dbReference type="GO" id="GO:0005524">
    <property type="term" value="F:ATP binding"/>
    <property type="evidence" value="ECO:0007669"/>
    <property type="project" value="UniProtKB-KW"/>
</dbReference>
<comment type="catalytic activity">
    <reaction evidence="1">
        <text>ATP + protein L-histidine = ADP + protein N-phospho-L-histidine.</text>
        <dbReference type="EC" id="2.7.13.3"/>
    </reaction>
</comment>
<dbReference type="RefSeq" id="WP_407049190.1">
    <property type="nucleotide sequence ID" value="NZ_CP158568.1"/>
</dbReference>
<evidence type="ECO:0000256" key="2">
    <source>
        <dbReference type="ARBA" id="ARBA00012438"/>
    </source>
</evidence>
<dbReference type="PANTHER" id="PTHR41523">
    <property type="entry name" value="TWO-COMPONENT SYSTEM SENSOR PROTEIN"/>
    <property type="match status" value="1"/>
</dbReference>
<keyword evidence="6" id="KW-0547">Nucleotide-binding</keyword>
<reference evidence="11" key="1">
    <citation type="submission" date="2024-06" db="EMBL/GenBank/DDBJ databases">
        <title>Methylostella associata gen. nov., sp. nov., a novel Ancalomicrobiaceae-affiliated facultatively methylotrophic bacteria that feed on methanotrophs of the genus Methylococcus.</title>
        <authorList>
            <person name="Saltykova V."/>
            <person name="Danilova O.V."/>
            <person name="Oshkin I.Y."/>
            <person name="Belova S.E."/>
            <person name="Pimenov N.V."/>
            <person name="Dedysh S.N."/>
        </authorList>
    </citation>
    <scope>NUCLEOTIDE SEQUENCE</scope>
    <source>
        <strain evidence="11">S20</strain>
    </source>
</reference>
<dbReference type="SUPFAM" id="SSF55785">
    <property type="entry name" value="PYP-like sensor domain (PAS domain)"/>
    <property type="match status" value="2"/>
</dbReference>
<evidence type="ECO:0000256" key="5">
    <source>
        <dbReference type="ARBA" id="ARBA00022679"/>
    </source>
</evidence>
<evidence type="ECO:0000256" key="8">
    <source>
        <dbReference type="ARBA" id="ARBA00022840"/>
    </source>
</evidence>
<dbReference type="NCBIfam" id="TIGR00229">
    <property type="entry name" value="sensory_box"/>
    <property type="match status" value="1"/>
</dbReference>
<keyword evidence="5" id="KW-0808">Transferase</keyword>